<sequence length="509" mass="58135">MNQLIILLKYGLKGSSSVFTGKQRSSRSFFSLFISIIAYLPISFVFYDFFKSASQIQIGQYNLATVFLSYWSILMGGIFIVSFVPSLVSSFVRNEEIQFLLTLPVKRSTIVFYQMILTLVLQSFTVIIYLFVVPIYSLIMKKSILFGILNAFLMSFFLLSISVLLASLLGLWMSRSTAKKITVIGIILTLIALFTAIQFPDMVSNQQSLEKFVKIGQIFLSKVNIFSWPILAISGEYIYTFYLAILCTGSWFLCLRVSEMLTFEEISAKKKKVSKKYSGLNGFYWKDLKLVFRHHQSIFMIIYPVVFGLIFAFSNRWFVSPMLITIVISTMYTSMNSALLMKQEFETWPFCRLLPLTSAQLIMPKIIIPSLIYTIIFAGMTAFFQAFFHTPLSIYAIIFVVFILYVFASTFGAYLFMKEARKVEISNPSRILNIKDVILLEAISFALSIASILPLSLYMFSQKTLSDLFGSQLMTILVGVFLPAGTLILTAGLIKKFIKKIFDRWRSFE</sequence>
<accession>A8F6Z4</accession>
<keyword evidence="1" id="KW-0812">Transmembrane</keyword>
<evidence type="ECO:0000256" key="1">
    <source>
        <dbReference type="SAM" id="Phobius"/>
    </source>
</evidence>
<feature type="transmembrane region" description="Helical" evidence="1">
    <location>
        <begin position="110"/>
        <end position="132"/>
    </location>
</feature>
<evidence type="ECO:0000313" key="3">
    <source>
        <dbReference type="Proteomes" id="UP000002016"/>
    </source>
</evidence>
<organism evidence="2 3">
    <name type="scientific">Pseudothermotoga lettingae (strain ATCC BAA-301 / DSM 14385 / NBRC 107922 / TMO)</name>
    <name type="common">Thermotoga lettingae</name>
    <dbReference type="NCBI Taxonomy" id="416591"/>
    <lineage>
        <taxon>Bacteria</taxon>
        <taxon>Thermotogati</taxon>
        <taxon>Thermotogota</taxon>
        <taxon>Thermotogae</taxon>
        <taxon>Thermotogales</taxon>
        <taxon>Thermotogaceae</taxon>
        <taxon>Pseudothermotoga</taxon>
    </lineage>
</organism>
<feature type="transmembrane region" description="Helical" evidence="1">
    <location>
        <begin position="29"/>
        <end position="50"/>
    </location>
</feature>
<gene>
    <name evidence="2" type="ordered locus">Tlet_1371</name>
</gene>
<evidence type="ECO:0000313" key="2">
    <source>
        <dbReference type="EMBL" id="ABV33928.1"/>
    </source>
</evidence>
<keyword evidence="1" id="KW-1133">Transmembrane helix</keyword>
<feature type="transmembrane region" description="Helical" evidence="1">
    <location>
        <begin position="394"/>
        <end position="416"/>
    </location>
</feature>
<feature type="transmembrane region" description="Helical" evidence="1">
    <location>
        <begin position="62"/>
        <end position="84"/>
    </location>
</feature>
<feature type="transmembrane region" description="Helical" evidence="1">
    <location>
        <begin position="362"/>
        <end position="388"/>
    </location>
</feature>
<dbReference type="OrthoDB" id="40493at2"/>
<keyword evidence="3" id="KW-1185">Reference proteome</keyword>
<dbReference type="STRING" id="416591.Tlet_1371"/>
<dbReference type="InterPro" id="IPR018646">
    <property type="entry name" value="12TM_1"/>
</dbReference>
<proteinExistence type="predicted"/>
<dbReference type="HOGENOM" id="CLU_531941_0_0_0"/>
<dbReference type="Proteomes" id="UP000002016">
    <property type="component" value="Chromosome"/>
</dbReference>
<feature type="transmembrane region" description="Helical" evidence="1">
    <location>
        <begin position="237"/>
        <end position="255"/>
    </location>
</feature>
<dbReference type="eggNOG" id="ENOG5032VBC">
    <property type="taxonomic scope" value="Bacteria"/>
</dbReference>
<feature type="transmembrane region" description="Helical" evidence="1">
    <location>
        <begin position="323"/>
        <end position="341"/>
    </location>
</feature>
<keyword evidence="1" id="KW-0472">Membrane</keyword>
<feature type="transmembrane region" description="Helical" evidence="1">
    <location>
        <begin position="144"/>
        <end position="169"/>
    </location>
</feature>
<feature type="transmembrane region" description="Helical" evidence="1">
    <location>
        <begin position="473"/>
        <end position="494"/>
    </location>
</feature>
<reference evidence="2 3" key="1">
    <citation type="submission" date="2007-08" db="EMBL/GenBank/DDBJ databases">
        <title>Complete sequence of Thermotoga lettingae TMO.</title>
        <authorList>
            <consortium name="US DOE Joint Genome Institute"/>
            <person name="Copeland A."/>
            <person name="Lucas S."/>
            <person name="Lapidus A."/>
            <person name="Barry K."/>
            <person name="Glavina del Rio T."/>
            <person name="Dalin E."/>
            <person name="Tice H."/>
            <person name="Pitluck S."/>
            <person name="Foster B."/>
            <person name="Bruce D."/>
            <person name="Schmutz J."/>
            <person name="Larimer F."/>
            <person name="Land M."/>
            <person name="Hauser L."/>
            <person name="Kyrpides N."/>
            <person name="Mikhailova N."/>
            <person name="Nelson K."/>
            <person name="Gogarten J.P."/>
            <person name="Noll K."/>
            <person name="Richardson P."/>
        </authorList>
    </citation>
    <scope>NUCLEOTIDE SEQUENCE [LARGE SCALE GENOMIC DNA]</scope>
    <source>
        <strain evidence="3">ATCC BAA-301 / DSM 14385 / NBRC 107922 / TMO</strain>
    </source>
</reference>
<name>A8F6Z4_PSELT</name>
<dbReference type="EMBL" id="CP000812">
    <property type="protein sequence ID" value="ABV33928.1"/>
    <property type="molecule type" value="Genomic_DNA"/>
</dbReference>
<feature type="transmembrane region" description="Helical" evidence="1">
    <location>
        <begin position="298"/>
        <end position="317"/>
    </location>
</feature>
<feature type="transmembrane region" description="Helical" evidence="1">
    <location>
        <begin position="437"/>
        <end position="461"/>
    </location>
</feature>
<dbReference type="AlphaFoldDB" id="A8F6Z4"/>
<reference evidence="2 3" key="2">
    <citation type="journal article" date="2009" name="Proc. Natl. Acad. Sci. U.S.A.">
        <title>On the chimeric nature, thermophilic origin, and phylogenetic placement of the Thermotogales.</title>
        <authorList>
            <person name="Zhaxybayeva O."/>
            <person name="Swithers K.S."/>
            <person name="Lapierre P."/>
            <person name="Fournier G.P."/>
            <person name="Bickhart D.M."/>
            <person name="DeBoy R.T."/>
            <person name="Nelson K.E."/>
            <person name="Nesbo C.L."/>
            <person name="Doolittle W.F."/>
            <person name="Gogarten J.P."/>
            <person name="Noll K.M."/>
        </authorList>
    </citation>
    <scope>NUCLEOTIDE SEQUENCE [LARGE SCALE GENOMIC DNA]</scope>
    <source>
        <strain evidence="3">ATCC BAA-301 / DSM 14385 / NBRC 107922 / TMO</strain>
    </source>
</reference>
<dbReference type="KEGG" id="tle:Tlet_1371"/>
<evidence type="ECO:0008006" key="4">
    <source>
        <dbReference type="Google" id="ProtNLM"/>
    </source>
</evidence>
<protein>
    <recommendedName>
        <fullName evidence="4">ABC-2 type transport system permease protein</fullName>
    </recommendedName>
</protein>
<dbReference type="TCDB" id="3.A.1.128.4">
    <property type="family name" value="the atp-binding cassette (abc) superfamily"/>
</dbReference>
<feature type="transmembrane region" description="Helical" evidence="1">
    <location>
        <begin position="181"/>
        <end position="200"/>
    </location>
</feature>
<dbReference type="RefSeq" id="WP_012003404.1">
    <property type="nucleotide sequence ID" value="NC_009828.1"/>
</dbReference>
<dbReference type="Pfam" id="PF09847">
    <property type="entry name" value="12TM_1"/>
    <property type="match status" value="1"/>
</dbReference>